<keyword evidence="5" id="KW-0808">Transferase</keyword>
<dbReference type="GO" id="GO:0032259">
    <property type="term" value="P:methylation"/>
    <property type="evidence" value="ECO:0007669"/>
    <property type="project" value="UniProtKB-KW"/>
</dbReference>
<feature type="region of interest" description="Disordered" evidence="11">
    <location>
        <begin position="481"/>
        <end position="504"/>
    </location>
</feature>
<evidence type="ECO:0000256" key="5">
    <source>
        <dbReference type="ARBA" id="ARBA00022679"/>
    </source>
</evidence>
<dbReference type="Pfam" id="PF22908">
    <property type="entry name" value="PHD_NSD"/>
    <property type="match status" value="1"/>
</dbReference>
<dbReference type="InterPro" id="IPR013083">
    <property type="entry name" value="Znf_RING/FYVE/PHD"/>
</dbReference>
<keyword evidence="6" id="KW-0949">S-adenosyl-L-methionine</keyword>
<dbReference type="SMART" id="SM00249">
    <property type="entry name" value="PHD"/>
    <property type="match status" value="3"/>
</dbReference>
<gene>
    <name evidence="14" type="primary">LOC103513873</name>
</gene>
<evidence type="ECO:0000313" key="13">
    <source>
        <dbReference type="Proteomes" id="UP000079169"/>
    </source>
</evidence>
<dbReference type="STRING" id="121845.A0A3Q0J745"/>
<dbReference type="Proteomes" id="UP000079169">
    <property type="component" value="Unplaced"/>
</dbReference>
<dbReference type="InterPro" id="IPR001965">
    <property type="entry name" value="Znf_PHD"/>
</dbReference>
<dbReference type="GO" id="GO:0008270">
    <property type="term" value="F:zinc ion binding"/>
    <property type="evidence" value="ECO:0007669"/>
    <property type="project" value="UniProtKB-KW"/>
</dbReference>
<dbReference type="Gene3D" id="3.30.40.10">
    <property type="entry name" value="Zinc/RING finger domain, C3HC4 (zinc finger)"/>
    <property type="match status" value="1"/>
</dbReference>
<dbReference type="SUPFAM" id="SSF63748">
    <property type="entry name" value="Tudor/PWWP/MBT"/>
    <property type="match status" value="3"/>
</dbReference>
<keyword evidence="7" id="KW-0479">Metal-binding</keyword>
<keyword evidence="13" id="KW-1185">Reference proteome</keyword>
<dbReference type="RefSeq" id="XP_026682773.1">
    <property type="nucleotide sequence ID" value="XM_026826972.1"/>
</dbReference>
<feature type="non-terminal residue" evidence="14">
    <location>
        <position position="934"/>
    </location>
</feature>
<comment type="subcellular location">
    <subcellularLocation>
        <location evidence="2">Chromosome</location>
    </subcellularLocation>
    <subcellularLocation>
        <location evidence="1">Nucleus</location>
    </subcellularLocation>
</comment>
<feature type="domain" description="PWWP" evidence="12">
    <location>
        <begin position="282"/>
        <end position="343"/>
    </location>
</feature>
<evidence type="ECO:0000256" key="7">
    <source>
        <dbReference type="ARBA" id="ARBA00022723"/>
    </source>
</evidence>
<evidence type="ECO:0000256" key="8">
    <source>
        <dbReference type="ARBA" id="ARBA00022771"/>
    </source>
</evidence>
<evidence type="ECO:0000259" key="12">
    <source>
        <dbReference type="PROSITE" id="PS50812"/>
    </source>
</evidence>
<evidence type="ECO:0000256" key="3">
    <source>
        <dbReference type="ARBA" id="ARBA00022454"/>
    </source>
</evidence>
<keyword evidence="9" id="KW-0862">Zinc</keyword>
<accession>A0A3Q0J745</accession>
<evidence type="ECO:0000256" key="1">
    <source>
        <dbReference type="ARBA" id="ARBA00004123"/>
    </source>
</evidence>
<dbReference type="InterPro" id="IPR000313">
    <property type="entry name" value="PWWP_dom"/>
</dbReference>
<dbReference type="CDD" id="cd15489">
    <property type="entry name" value="PHD_SF"/>
    <property type="match status" value="1"/>
</dbReference>
<dbReference type="CDD" id="cd05838">
    <property type="entry name" value="PWWP_NSD_rpt2"/>
    <property type="match status" value="2"/>
</dbReference>
<keyword evidence="8" id="KW-0863">Zinc-finger</keyword>
<dbReference type="Gene3D" id="2.30.30.140">
    <property type="match status" value="3"/>
</dbReference>
<evidence type="ECO:0000256" key="11">
    <source>
        <dbReference type="SAM" id="MobiDB-lite"/>
    </source>
</evidence>
<keyword evidence="4" id="KW-0489">Methyltransferase</keyword>
<dbReference type="PROSITE" id="PS50812">
    <property type="entry name" value="PWWP"/>
    <property type="match status" value="3"/>
</dbReference>
<name>A0A3Q0J745_DIACI</name>
<dbReference type="AlphaFoldDB" id="A0A3Q0J745"/>
<organism evidence="13 14">
    <name type="scientific">Diaphorina citri</name>
    <name type="common">Asian citrus psyllid</name>
    <dbReference type="NCBI Taxonomy" id="121845"/>
    <lineage>
        <taxon>Eukaryota</taxon>
        <taxon>Metazoa</taxon>
        <taxon>Ecdysozoa</taxon>
        <taxon>Arthropoda</taxon>
        <taxon>Hexapoda</taxon>
        <taxon>Insecta</taxon>
        <taxon>Pterygota</taxon>
        <taxon>Neoptera</taxon>
        <taxon>Paraneoptera</taxon>
        <taxon>Hemiptera</taxon>
        <taxon>Sternorrhyncha</taxon>
        <taxon>Psylloidea</taxon>
        <taxon>Psyllidae</taxon>
        <taxon>Diaphorininae</taxon>
        <taxon>Diaphorina</taxon>
    </lineage>
</organism>
<dbReference type="SUPFAM" id="SSF57903">
    <property type="entry name" value="FYVE/PHD zinc finger"/>
    <property type="match status" value="2"/>
</dbReference>
<feature type="domain" description="PWWP" evidence="12">
    <location>
        <begin position="574"/>
        <end position="626"/>
    </location>
</feature>
<dbReference type="InterPro" id="IPR050777">
    <property type="entry name" value="SET2_Histone-Lys_MeTrsfase"/>
</dbReference>
<reference evidence="14" key="1">
    <citation type="submission" date="2025-08" db="UniProtKB">
        <authorList>
            <consortium name="RefSeq"/>
        </authorList>
    </citation>
    <scope>IDENTIFICATION</scope>
</reference>
<dbReference type="KEGG" id="dci:103513873"/>
<dbReference type="SMART" id="SM00293">
    <property type="entry name" value="PWWP"/>
    <property type="match status" value="2"/>
</dbReference>
<evidence type="ECO:0000256" key="2">
    <source>
        <dbReference type="ARBA" id="ARBA00004286"/>
    </source>
</evidence>
<dbReference type="GO" id="GO:0005694">
    <property type="term" value="C:chromosome"/>
    <property type="evidence" value="ECO:0007669"/>
    <property type="project" value="UniProtKB-SubCell"/>
</dbReference>
<dbReference type="GO" id="GO:0008168">
    <property type="term" value="F:methyltransferase activity"/>
    <property type="evidence" value="ECO:0007669"/>
    <property type="project" value="UniProtKB-KW"/>
</dbReference>
<dbReference type="InterPro" id="IPR055198">
    <property type="entry name" value="NSD_PHD"/>
</dbReference>
<dbReference type="InterPro" id="IPR011011">
    <property type="entry name" value="Znf_FYVE_PHD"/>
</dbReference>
<feature type="region of interest" description="Disordered" evidence="11">
    <location>
        <begin position="543"/>
        <end position="563"/>
    </location>
</feature>
<evidence type="ECO:0000256" key="6">
    <source>
        <dbReference type="ARBA" id="ARBA00022691"/>
    </source>
</evidence>
<evidence type="ECO:0000313" key="14">
    <source>
        <dbReference type="RefSeq" id="XP_026682773.1"/>
    </source>
</evidence>
<keyword evidence="10" id="KW-0539">Nucleus</keyword>
<dbReference type="GO" id="GO:0006338">
    <property type="term" value="P:chromatin remodeling"/>
    <property type="evidence" value="ECO:0007669"/>
    <property type="project" value="UniProtKB-ARBA"/>
</dbReference>
<sequence length="934" mass="103837">MASVVKRLKLEGLPDRSQDTIPDDPDEDTPLHLRAVSLGVSSTEIGVSSTGTGVSSTELGVSSTEVGVSLTEVGVSSSVAPSVADSYEDVAEIDFLCHLCRKGSKLPCFICGDSAQHAGEAKVKCHFPRCHKLYHETCLSSTTSHTKWSASKLESCPCHVCHMCASDNPTTSLLSSNDKYLRCVRCPSTYHATMSCIPAGTKILSAKHVLCPLHISKRNFVHFNTNWCFICTGANEAAKTLLNCRQCPVAVHPECCVEDANRFDEDRPYVCDDCKGGRFPLYGEVVWVRYGHFRWWPGQILFPEEIPDNLISKCEVGVFVVYFFGTHNYAHICKGQAYVFEEGDERHSQVKREKKRELDSTYMTSLREAAEAFREFQRNRDRIKTEETNERASRPSKYVKIKTNKPVGTVRLETDKSSTPVCECDESSPCGVGSSCINSRGLPFFLVAYIFVVNIFLGSQGNAVQRTIGSVGESVPASVDTVEETAVSDGTKGDQHMLGGKPKRTSVKDVERRFWAAWFEWKNMKPGDKKKYDPMSDSMSSSSISSLTSNSATTSSTNGTSTSSTQAGALFPLYGEVVWVRYGHFRWWPGQILFPEEISSTRQFVKQKQAGLLLTGDSRICYLCLKGVREGEILRCKGRCTQTYHAACVRIVVRQPNYFATPKKKKRKRASLPEEVLYRLPDGSQDTVPDDPDEDTPLHLRAVSLGVSSTETGVSSTEIGVSSTELGVSSTEIGVSLTEVGVSSSVTPSVADSYEDVAEIDFLCHLCRKGSKLPFPLYGEVVWVRYGHFRWWPGQILFPEEIPDNLISKCEVGVFVVYFFGTHNYAHICKGQAYVFEEGDERHSQVKREKKRELDSTYMTSLREAAEAFREFQRNRDRIKTEETNERASRPSKYVKIKTNKPVGTVRLETDKSSTPVCECDESSPCGVGSSCIN</sequence>
<dbReference type="PANTHER" id="PTHR22884">
    <property type="entry name" value="SET DOMAIN PROTEINS"/>
    <property type="match status" value="1"/>
</dbReference>
<evidence type="ECO:0000256" key="4">
    <source>
        <dbReference type="ARBA" id="ARBA00022603"/>
    </source>
</evidence>
<dbReference type="GeneID" id="103513873"/>
<evidence type="ECO:0000256" key="10">
    <source>
        <dbReference type="ARBA" id="ARBA00023242"/>
    </source>
</evidence>
<evidence type="ECO:0000256" key="9">
    <source>
        <dbReference type="ARBA" id="ARBA00022833"/>
    </source>
</evidence>
<dbReference type="PaxDb" id="121845-A0A3Q0J745"/>
<dbReference type="GO" id="GO:0005634">
    <property type="term" value="C:nucleus"/>
    <property type="evidence" value="ECO:0007669"/>
    <property type="project" value="UniProtKB-SubCell"/>
</dbReference>
<proteinExistence type="predicted"/>
<keyword evidence="3" id="KW-0158">Chromosome</keyword>
<dbReference type="Pfam" id="PF00855">
    <property type="entry name" value="PWWP"/>
    <property type="match status" value="2"/>
</dbReference>
<feature type="domain" description="PWWP" evidence="12">
    <location>
        <begin position="778"/>
        <end position="839"/>
    </location>
</feature>
<protein>
    <submittedName>
        <fullName evidence="14">Uncharacterized protein LOC103513873</fullName>
    </submittedName>
</protein>